<feature type="chain" id="PRO_5019288876" description="DUF6265 domain-containing protein" evidence="1">
    <location>
        <begin position="18"/>
        <end position="165"/>
    </location>
</feature>
<dbReference type="AlphaFoldDB" id="A0A418M863"/>
<name>A0A418M863_9BACT</name>
<organism evidence="3 4">
    <name type="scientific">Fibrisoma montanum</name>
    <dbReference type="NCBI Taxonomy" id="2305895"/>
    <lineage>
        <taxon>Bacteria</taxon>
        <taxon>Pseudomonadati</taxon>
        <taxon>Bacteroidota</taxon>
        <taxon>Cytophagia</taxon>
        <taxon>Cytophagales</taxon>
        <taxon>Spirosomataceae</taxon>
        <taxon>Fibrisoma</taxon>
    </lineage>
</organism>
<dbReference type="InterPro" id="IPR046232">
    <property type="entry name" value="DUF6265"/>
</dbReference>
<dbReference type="EMBL" id="QXED01000004">
    <property type="protein sequence ID" value="RIV22236.1"/>
    <property type="molecule type" value="Genomic_DNA"/>
</dbReference>
<dbReference type="OrthoDB" id="7567258at2"/>
<comment type="caution">
    <text evidence="3">The sequence shown here is derived from an EMBL/GenBank/DDBJ whole genome shotgun (WGS) entry which is preliminary data.</text>
</comment>
<feature type="domain" description="DUF6265" evidence="2">
    <location>
        <begin position="33"/>
        <end position="144"/>
    </location>
</feature>
<feature type="signal peptide" evidence="1">
    <location>
        <begin position="1"/>
        <end position="17"/>
    </location>
</feature>
<evidence type="ECO:0000259" key="2">
    <source>
        <dbReference type="Pfam" id="PF19780"/>
    </source>
</evidence>
<dbReference type="RefSeq" id="WP_119668417.1">
    <property type="nucleotide sequence ID" value="NZ_QXED01000004.1"/>
</dbReference>
<protein>
    <recommendedName>
        <fullName evidence="2">DUF6265 domain-containing protein</fullName>
    </recommendedName>
</protein>
<keyword evidence="1" id="KW-0732">Signal</keyword>
<accession>A0A418M863</accession>
<evidence type="ECO:0000313" key="3">
    <source>
        <dbReference type="EMBL" id="RIV22236.1"/>
    </source>
</evidence>
<gene>
    <name evidence="3" type="ORF">DYU11_14485</name>
</gene>
<proteinExistence type="predicted"/>
<keyword evidence="4" id="KW-1185">Reference proteome</keyword>
<evidence type="ECO:0000256" key="1">
    <source>
        <dbReference type="SAM" id="SignalP"/>
    </source>
</evidence>
<dbReference type="Proteomes" id="UP000283523">
    <property type="component" value="Unassembled WGS sequence"/>
</dbReference>
<sequence>MKTRVSLFILCSVFAAAAFGQSQPKTGTLNDIKFLAGHWLGTYNGGPIEADWTAPAGDNIVGFIRMMKDEKVTLYELFAFEQTPAGPVAMVKHFKPGLIGVEEKDKSDRYKFIEAKPDQALFEKEDASIRIIYEQRGPDQLVIRRGQPKDGNWTFNDLFVFYRVR</sequence>
<evidence type="ECO:0000313" key="4">
    <source>
        <dbReference type="Proteomes" id="UP000283523"/>
    </source>
</evidence>
<dbReference type="Pfam" id="PF19780">
    <property type="entry name" value="DUF6265"/>
    <property type="match status" value="1"/>
</dbReference>
<reference evidence="3 4" key="1">
    <citation type="submission" date="2018-08" db="EMBL/GenBank/DDBJ databases">
        <title>Fibrisoma montanum sp. nov., isolated from Danxia mountain soil.</title>
        <authorList>
            <person name="Huang Y."/>
        </authorList>
    </citation>
    <scope>NUCLEOTIDE SEQUENCE [LARGE SCALE GENOMIC DNA]</scope>
    <source>
        <strain evidence="3 4">HYT19</strain>
    </source>
</reference>